<keyword evidence="4" id="KW-1185">Reference proteome</keyword>
<reference evidence="3 4" key="1">
    <citation type="journal article" date="2019" name="Int. J. Syst. Evol. Microbiol.">
        <title>The Global Catalogue of Microorganisms (GCM) 10K type strain sequencing project: providing services to taxonomists for standard genome sequencing and annotation.</title>
        <authorList>
            <consortium name="The Broad Institute Genomics Platform"/>
            <consortium name="The Broad Institute Genome Sequencing Center for Infectious Disease"/>
            <person name="Wu L."/>
            <person name="Ma J."/>
        </authorList>
    </citation>
    <scope>NUCLEOTIDE SEQUENCE [LARGE SCALE GENOMIC DNA]</scope>
    <source>
        <strain evidence="3 4">CGMCC 1.10594</strain>
    </source>
</reference>
<comment type="caution">
    <text evidence="3">The sequence shown here is derived from an EMBL/GenBank/DDBJ whole genome shotgun (WGS) entry which is preliminary data.</text>
</comment>
<keyword evidence="1" id="KW-0472">Membrane</keyword>
<proteinExistence type="predicted"/>
<accession>A0ABD6CSZ0</accession>
<gene>
    <name evidence="3" type="ORF">ACFSBJ_00565</name>
</gene>
<keyword evidence="1" id="KW-1133">Transmembrane helix</keyword>
<dbReference type="RefSeq" id="WP_256407036.1">
    <property type="nucleotide sequence ID" value="NZ_CP187151.1"/>
</dbReference>
<name>A0ABD6CSZ0_9EURY</name>
<protein>
    <submittedName>
        <fullName evidence="3">Type IV pilin</fullName>
    </submittedName>
</protein>
<evidence type="ECO:0000313" key="3">
    <source>
        <dbReference type="EMBL" id="MFD1632242.1"/>
    </source>
</evidence>
<feature type="domain" description="Archaeal Type IV pilin N-terminal" evidence="2">
    <location>
        <begin position="9"/>
        <end position="83"/>
    </location>
</feature>
<keyword evidence="1" id="KW-0812">Transmembrane</keyword>
<organism evidence="3 4">
    <name type="scientific">Haloplanus ruber</name>
    <dbReference type="NCBI Taxonomy" id="869892"/>
    <lineage>
        <taxon>Archaea</taxon>
        <taxon>Methanobacteriati</taxon>
        <taxon>Methanobacteriota</taxon>
        <taxon>Stenosarchaea group</taxon>
        <taxon>Halobacteria</taxon>
        <taxon>Halobacteriales</taxon>
        <taxon>Haloferacaceae</taxon>
        <taxon>Haloplanus</taxon>
    </lineage>
</organism>
<evidence type="ECO:0000313" key="4">
    <source>
        <dbReference type="Proteomes" id="UP001597075"/>
    </source>
</evidence>
<dbReference type="Pfam" id="PF07790">
    <property type="entry name" value="Pilin_N"/>
    <property type="match status" value="1"/>
</dbReference>
<dbReference type="InterPro" id="IPR012859">
    <property type="entry name" value="Pilin_N_archaeal"/>
</dbReference>
<dbReference type="NCBIfam" id="TIGR02537">
    <property type="entry name" value="arch_flag_Nterm"/>
    <property type="match status" value="1"/>
</dbReference>
<dbReference type="Proteomes" id="UP001597075">
    <property type="component" value="Unassembled WGS sequence"/>
</dbReference>
<dbReference type="EMBL" id="JBHUDL010000003">
    <property type="protein sequence ID" value="MFD1632242.1"/>
    <property type="molecule type" value="Genomic_DNA"/>
</dbReference>
<dbReference type="InterPro" id="IPR013373">
    <property type="entry name" value="Flagellin/pilin_N_arc"/>
</dbReference>
<evidence type="ECO:0000256" key="1">
    <source>
        <dbReference type="SAM" id="Phobius"/>
    </source>
</evidence>
<evidence type="ECO:0000259" key="2">
    <source>
        <dbReference type="Pfam" id="PF07790"/>
    </source>
</evidence>
<dbReference type="AlphaFoldDB" id="A0ABD6CSZ0"/>
<sequence>MGGVLDESRGVSAVIGLVLLVAVVVVLSATVTGYVLSDGGDVPPPSPRISVSHTTVDDGGDATVAVTLEGGDAVRTNQLYVIGSKPLDIGGPPGNSQSANDTYASERENFIESSGGRPPQVGIGETWEAGETIYLDPEGEADGVTIRIYWNTEPIQDVNPGTVTGDDSYQLAKFTVSTS</sequence>
<feature type="transmembrane region" description="Helical" evidence="1">
    <location>
        <begin position="12"/>
        <end position="36"/>
    </location>
</feature>